<dbReference type="NCBIfam" id="TIGR01351">
    <property type="entry name" value="adk"/>
    <property type="match status" value="1"/>
</dbReference>
<dbReference type="HAMAP" id="MF_00235">
    <property type="entry name" value="Adenylate_kinase_Adk"/>
    <property type="match status" value="1"/>
</dbReference>
<dbReference type="SUPFAM" id="SSF52540">
    <property type="entry name" value="P-loop containing nucleoside triphosphate hydrolases"/>
    <property type="match status" value="1"/>
</dbReference>
<dbReference type="InterPro" id="IPR036193">
    <property type="entry name" value="ADK_active_lid_dom_sf"/>
</dbReference>
<dbReference type="InterPro" id="IPR000850">
    <property type="entry name" value="Adenylat/UMP-CMP_kin"/>
</dbReference>
<sequence>MACCSSKSTLDAVEDNKEQNESSKPLRLIIAGAPASGKGTQCEYITKKYNVIHLSTGDMLRAAVKEGSELGQKADELMNAGKLVPDDIMIGAIQNRLEQSDVKEHGFLLDGFPRTVEQANALGDLGITLDAFILLNIPDDKLVARVVGRRIDPETGNSYHVDFNPPPEGVIANRVIQRKDDTEEKVKVRLVAYHNNITAIKTFYETVMVEIDGDQEKERVWDDIQSALNSK</sequence>
<dbReference type="InterPro" id="IPR033690">
    <property type="entry name" value="Adenylat_kinase_CS"/>
</dbReference>
<dbReference type="SUPFAM" id="SSF57774">
    <property type="entry name" value="Microbial and mitochondrial ADK, insert 'zinc finger' domain"/>
    <property type="match status" value="1"/>
</dbReference>
<dbReference type="PRINTS" id="PR00094">
    <property type="entry name" value="ADENYLTKNASE"/>
</dbReference>
<dbReference type="Gene3D" id="3.40.50.300">
    <property type="entry name" value="P-loop containing nucleotide triphosphate hydrolases"/>
    <property type="match status" value="1"/>
</dbReference>
<dbReference type="FunFam" id="3.40.50.300:FF:000106">
    <property type="entry name" value="Adenylate kinase mitochondrial"/>
    <property type="match status" value="1"/>
</dbReference>
<dbReference type="GO" id="GO:0004017">
    <property type="term" value="F:AMP kinase activity"/>
    <property type="evidence" value="ECO:0007669"/>
    <property type="project" value="InterPro"/>
</dbReference>
<accession>A0A7S2MNJ9</accession>
<dbReference type="GO" id="GO:0005524">
    <property type="term" value="F:ATP binding"/>
    <property type="evidence" value="ECO:0007669"/>
    <property type="project" value="InterPro"/>
</dbReference>
<name>A0A7S2MNJ9_9STRA</name>
<dbReference type="AlphaFoldDB" id="A0A7S2MNJ9"/>
<evidence type="ECO:0000256" key="1">
    <source>
        <dbReference type="ARBA" id="ARBA00007220"/>
    </source>
</evidence>
<evidence type="ECO:0000256" key="2">
    <source>
        <dbReference type="ARBA" id="ARBA00022679"/>
    </source>
</evidence>
<keyword evidence="4 5" id="KW-0418">Kinase</keyword>
<evidence type="ECO:0000256" key="3">
    <source>
        <dbReference type="ARBA" id="ARBA00022741"/>
    </source>
</evidence>
<dbReference type="InterPro" id="IPR027417">
    <property type="entry name" value="P-loop_NTPase"/>
</dbReference>
<keyword evidence="3" id="KW-0547">Nucleotide-binding</keyword>
<keyword evidence="2 5" id="KW-0808">Transferase</keyword>
<dbReference type="PROSITE" id="PS00113">
    <property type="entry name" value="ADENYLATE_KINASE"/>
    <property type="match status" value="1"/>
</dbReference>
<evidence type="ECO:0008006" key="7">
    <source>
        <dbReference type="Google" id="ProtNLM"/>
    </source>
</evidence>
<dbReference type="EMBL" id="HBGV01009919">
    <property type="protein sequence ID" value="CAD9493461.1"/>
    <property type="molecule type" value="Transcribed_RNA"/>
</dbReference>
<proteinExistence type="inferred from homology"/>
<gene>
    <name evidence="6" type="ORF">HTAM1171_LOCUS6149</name>
</gene>
<dbReference type="CDD" id="cd01428">
    <property type="entry name" value="ADK"/>
    <property type="match status" value="1"/>
</dbReference>
<reference evidence="6" key="1">
    <citation type="submission" date="2021-01" db="EMBL/GenBank/DDBJ databases">
        <authorList>
            <person name="Corre E."/>
            <person name="Pelletier E."/>
            <person name="Niang G."/>
            <person name="Scheremetjew M."/>
            <person name="Finn R."/>
            <person name="Kale V."/>
            <person name="Holt S."/>
            <person name="Cochrane G."/>
            <person name="Meng A."/>
            <person name="Brown T."/>
            <person name="Cohen L."/>
        </authorList>
    </citation>
    <scope>NUCLEOTIDE SEQUENCE</scope>
    <source>
        <strain evidence="6">CCMP826</strain>
    </source>
</reference>
<evidence type="ECO:0000313" key="6">
    <source>
        <dbReference type="EMBL" id="CAD9493461.1"/>
    </source>
</evidence>
<organism evidence="6">
    <name type="scientific">Helicotheca tamesis</name>
    <dbReference type="NCBI Taxonomy" id="374047"/>
    <lineage>
        <taxon>Eukaryota</taxon>
        <taxon>Sar</taxon>
        <taxon>Stramenopiles</taxon>
        <taxon>Ochrophyta</taxon>
        <taxon>Bacillariophyta</taxon>
        <taxon>Mediophyceae</taxon>
        <taxon>Lithodesmiophycidae</taxon>
        <taxon>Lithodesmiales</taxon>
        <taxon>Lithodesmiaceae</taxon>
        <taxon>Helicotheca</taxon>
    </lineage>
</organism>
<dbReference type="InterPro" id="IPR006259">
    <property type="entry name" value="Adenyl_kin_sub"/>
</dbReference>
<dbReference type="Pfam" id="PF00406">
    <property type="entry name" value="ADK"/>
    <property type="match status" value="1"/>
</dbReference>
<dbReference type="PANTHER" id="PTHR23359">
    <property type="entry name" value="NUCLEOTIDE KINASE"/>
    <property type="match status" value="1"/>
</dbReference>
<evidence type="ECO:0000256" key="5">
    <source>
        <dbReference type="RuleBase" id="RU003330"/>
    </source>
</evidence>
<comment type="similarity">
    <text evidence="1 5">Belongs to the adenylate kinase family.</text>
</comment>
<protein>
    <recommendedName>
        <fullName evidence="7">Adenylate kinase active site lid domain-containing protein</fullName>
    </recommendedName>
</protein>
<evidence type="ECO:0000256" key="4">
    <source>
        <dbReference type="ARBA" id="ARBA00022777"/>
    </source>
</evidence>